<dbReference type="Proteomes" id="UP000033188">
    <property type="component" value="Chromosome 1"/>
</dbReference>
<keyword evidence="2" id="KW-1185">Reference proteome</keyword>
<dbReference type="AlphaFoldDB" id="A0A061D0U7"/>
<dbReference type="RefSeq" id="XP_012766444.1">
    <property type="nucleotide sequence ID" value="XM_012910990.1"/>
</dbReference>
<accession>A0A061D0U7</accession>
<organism evidence="1 2">
    <name type="scientific">Babesia bigemina</name>
    <dbReference type="NCBI Taxonomy" id="5866"/>
    <lineage>
        <taxon>Eukaryota</taxon>
        <taxon>Sar</taxon>
        <taxon>Alveolata</taxon>
        <taxon>Apicomplexa</taxon>
        <taxon>Aconoidasida</taxon>
        <taxon>Piroplasmida</taxon>
        <taxon>Babesiidae</taxon>
        <taxon>Babesia</taxon>
    </lineage>
</organism>
<name>A0A061D0U7_BABBI</name>
<proteinExistence type="predicted"/>
<dbReference type="KEGG" id="bbig:BBBOND_0105670"/>
<sequence>MLTASCTSVRLLPDIFPTPNIAPPYNHLALQRQKQDSPERENLEVTCENCRVYSRAFGGPCGAIGLPPV</sequence>
<dbReference type="VEuPathDB" id="PiroplasmaDB:BBBOND_0105670"/>
<gene>
    <name evidence="1" type="ORF">BBBOND_0105670</name>
</gene>
<evidence type="ECO:0000313" key="1">
    <source>
        <dbReference type="EMBL" id="CDR94258.1"/>
    </source>
</evidence>
<dbReference type="GeneID" id="24562799"/>
<reference evidence="2" key="1">
    <citation type="journal article" date="2014" name="Nucleic Acids Res.">
        <title>The evolutionary dynamics of variant antigen genes in Babesia reveal a history of genomic innovation underlying host-parasite interaction.</title>
        <authorList>
            <person name="Jackson A.P."/>
            <person name="Otto T.D."/>
            <person name="Darby A."/>
            <person name="Ramaprasad A."/>
            <person name="Xia D."/>
            <person name="Echaide I.E."/>
            <person name="Farber M."/>
            <person name="Gahlot S."/>
            <person name="Gamble J."/>
            <person name="Gupta D."/>
            <person name="Gupta Y."/>
            <person name="Jackson L."/>
            <person name="Malandrin L."/>
            <person name="Malas T.B."/>
            <person name="Moussa E."/>
            <person name="Nair M."/>
            <person name="Reid A.J."/>
            <person name="Sanders M."/>
            <person name="Sharma J."/>
            <person name="Tracey A."/>
            <person name="Quail M.A."/>
            <person name="Weir W."/>
            <person name="Wastling J.M."/>
            <person name="Hall N."/>
            <person name="Willadsen P."/>
            <person name="Lingelbach K."/>
            <person name="Shiels B."/>
            <person name="Tait A."/>
            <person name="Berriman M."/>
            <person name="Allred D.R."/>
            <person name="Pain A."/>
        </authorList>
    </citation>
    <scope>NUCLEOTIDE SEQUENCE [LARGE SCALE GENOMIC DNA]</scope>
    <source>
        <strain evidence="2">Bond</strain>
    </source>
</reference>
<evidence type="ECO:0000313" key="2">
    <source>
        <dbReference type="Proteomes" id="UP000033188"/>
    </source>
</evidence>
<dbReference type="EMBL" id="LK391707">
    <property type="protein sequence ID" value="CDR94258.1"/>
    <property type="molecule type" value="Genomic_DNA"/>
</dbReference>
<protein>
    <submittedName>
        <fullName evidence="1">Uncharacterized protein</fullName>
    </submittedName>
</protein>